<dbReference type="AlphaFoldDB" id="A0A974S0S3"/>
<proteinExistence type="predicted"/>
<evidence type="ECO:0000313" key="1">
    <source>
        <dbReference type="EMBL" id="QQT00658.1"/>
    </source>
</evidence>
<dbReference type="Proteomes" id="UP000595254">
    <property type="component" value="Chromosome"/>
</dbReference>
<evidence type="ECO:0000313" key="2">
    <source>
        <dbReference type="Proteomes" id="UP000595254"/>
    </source>
</evidence>
<protein>
    <submittedName>
        <fullName evidence="1">Uncharacterized protein</fullName>
    </submittedName>
</protein>
<reference evidence="1 2" key="1">
    <citation type="submission" date="2021-01" db="EMBL/GenBank/DDBJ databases">
        <title>FDA dAtabase for Regulatory Grade micrObial Sequences (FDA-ARGOS): Supporting development and validation of Infectious Disease Dx tests.</title>
        <authorList>
            <person name="Nelson B."/>
            <person name="Plummer A."/>
            <person name="Tallon L."/>
            <person name="Sadzewicz L."/>
            <person name="Zhao X."/>
            <person name="Boylan J."/>
            <person name="Ott S."/>
            <person name="Bowen H."/>
            <person name="Vavikolanu K."/>
            <person name="Mehta A."/>
            <person name="Aluvathingal J."/>
            <person name="Nadendla S."/>
            <person name="Myers T."/>
            <person name="Yan Y."/>
            <person name="Sichtig H."/>
        </authorList>
    </citation>
    <scope>NUCLEOTIDE SEQUENCE [LARGE SCALE GENOMIC DNA]</scope>
    <source>
        <strain evidence="1 2">FDAARGOS_1161</strain>
    </source>
</reference>
<dbReference type="RefSeq" id="WP_040376693.1">
    <property type="nucleotide sequence ID" value="NZ_CP068053.1"/>
</dbReference>
<organism evidence="1 2">
    <name type="scientific">Peribacillus psychrosaccharolyticus</name>
    <name type="common">Bacillus psychrosaccharolyticus</name>
    <dbReference type="NCBI Taxonomy" id="1407"/>
    <lineage>
        <taxon>Bacteria</taxon>
        <taxon>Bacillati</taxon>
        <taxon>Bacillota</taxon>
        <taxon>Bacilli</taxon>
        <taxon>Bacillales</taxon>
        <taxon>Bacillaceae</taxon>
        <taxon>Peribacillus</taxon>
    </lineage>
</organism>
<dbReference type="EMBL" id="CP068053">
    <property type="protein sequence ID" value="QQT00658.1"/>
    <property type="molecule type" value="Genomic_DNA"/>
</dbReference>
<sequence>MDYLWMAPPFKMKPFVKMNKKETQQHFDWYLQQIPLRIQVLYNLTNGIVKLDYSKESLIDIFKWYLSVIEVRTLTDEEIQKDLDELRQYPDFIYEDEKERLLQNPVDLEVNDYALAMDIAIYYAETIIKHNPQVQWTFLTKPKSYIYLNEPILHFEDENVEFNRNPRQLLNVIIQKIKKNKVDEQHLYNRFLADESLIIGENHFE</sequence>
<gene>
    <name evidence="1" type="ORF">I6J18_01610</name>
</gene>
<name>A0A974S0S3_PERPY</name>
<accession>A0A974S0S3</accession>
<keyword evidence="2" id="KW-1185">Reference proteome</keyword>
<dbReference type="KEGG" id="ppsr:I6J18_01610"/>